<dbReference type="GeneID" id="300931782"/>
<dbReference type="InterPro" id="IPR055140">
    <property type="entry name" value="Thiolase_C_2"/>
</dbReference>
<dbReference type="InterPro" id="IPR020616">
    <property type="entry name" value="Thiolase_N"/>
</dbReference>
<dbReference type="AlphaFoldDB" id="A0A1H0VRL0"/>
<dbReference type="InterPro" id="IPR002155">
    <property type="entry name" value="Thiolase"/>
</dbReference>
<dbReference type="PIRSF" id="PIRSF000429">
    <property type="entry name" value="Ac-CoA_Ac_transf"/>
    <property type="match status" value="1"/>
</dbReference>
<dbReference type="CDD" id="cd00829">
    <property type="entry name" value="SCP-x_thiolase"/>
    <property type="match status" value="1"/>
</dbReference>
<dbReference type="GO" id="GO:0003988">
    <property type="term" value="F:acetyl-CoA C-acyltransferase activity"/>
    <property type="evidence" value="ECO:0007669"/>
    <property type="project" value="UniProtKB-ARBA"/>
</dbReference>
<dbReference type="InterPro" id="IPR016039">
    <property type="entry name" value="Thiolase-like"/>
</dbReference>
<sequence>MSERVLIAGVGVTPFTPLTTRSPLPELVGRAVRLALEDARIDYDLVDQVFMASVNCGVGISEQLLMQIGLSGVPMFCMRDGGVSASTAVHQARNSILAGEAEAILVLGFEDMRAGISKRTLFGLDDLPGDDLAEASLPATPLHMIALRDHPAALYAAQMAWLKDHLGVTDAGFEAVVERARNRARQGGAIMADSLQQDAWLPPYLCPPACGAAAVLLCSQAFAARYGARGGVAILSSTRASETLSELAAGNLLDVLGRAATRRACLQACAQAGVGVEDLDVVELHDQSVGDFLTFSAALGLCEEEGMGEFALCETSRPAVCPSGGLLGCGLVPGVSALAQLAELVRQLRGEAGGRQVHGARTGLQHSAAVGRSVTVAIVQRL</sequence>
<evidence type="ECO:0000313" key="4">
    <source>
        <dbReference type="Proteomes" id="UP000199460"/>
    </source>
</evidence>
<evidence type="ECO:0000259" key="2">
    <source>
        <dbReference type="Pfam" id="PF22691"/>
    </source>
</evidence>
<keyword evidence="4" id="KW-1185">Reference proteome</keyword>
<accession>A0A1H0VRL0</accession>
<dbReference type="RefSeq" id="WP_090430495.1">
    <property type="nucleotide sequence ID" value="NZ_FNJJ01000006.1"/>
</dbReference>
<dbReference type="OrthoDB" id="7053663at2"/>
<dbReference type="Pfam" id="PF00108">
    <property type="entry name" value="Thiolase_N"/>
    <property type="match status" value="1"/>
</dbReference>
<proteinExistence type="predicted"/>
<organism evidence="3 4">
    <name type="scientific">Ectopseudomonas guguanensis</name>
    <dbReference type="NCBI Taxonomy" id="1198456"/>
    <lineage>
        <taxon>Bacteria</taxon>
        <taxon>Pseudomonadati</taxon>
        <taxon>Pseudomonadota</taxon>
        <taxon>Gammaproteobacteria</taxon>
        <taxon>Pseudomonadales</taxon>
        <taxon>Pseudomonadaceae</taxon>
        <taxon>Ectopseudomonas</taxon>
    </lineage>
</organism>
<evidence type="ECO:0000313" key="3">
    <source>
        <dbReference type="EMBL" id="SDP81249.1"/>
    </source>
</evidence>
<dbReference type="PANTHER" id="PTHR42870">
    <property type="entry name" value="ACETYL-COA C-ACETYLTRANSFERASE"/>
    <property type="match status" value="1"/>
</dbReference>
<dbReference type="Gene3D" id="3.40.47.10">
    <property type="match status" value="1"/>
</dbReference>
<protein>
    <submittedName>
        <fullName evidence="3">Acetyl-CoA C-acetyltransferase</fullName>
    </submittedName>
</protein>
<dbReference type="EMBL" id="FNJJ01000006">
    <property type="protein sequence ID" value="SDP81249.1"/>
    <property type="molecule type" value="Genomic_DNA"/>
</dbReference>
<dbReference type="PANTHER" id="PTHR42870:SF1">
    <property type="entry name" value="NON-SPECIFIC LIPID-TRANSFER PROTEIN-LIKE 2"/>
    <property type="match status" value="1"/>
</dbReference>
<dbReference type="Pfam" id="PF22691">
    <property type="entry name" value="Thiolase_C_1"/>
    <property type="match status" value="1"/>
</dbReference>
<name>A0A1H0VRL0_9GAMM</name>
<keyword evidence="3" id="KW-0808">Transferase</keyword>
<feature type="domain" description="Thiolase N-terminal" evidence="1">
    <location>
        <begin position="7"/>
        <end position="112"/>
    </location>
</feature>
<dbReference type="SUPFAM" id="SSF53901">
    <property type="entry name" value="Thiolase-like"/>
    <property type="match status" value="1"/>
</dbReference>
<evidence type="ECO:0000259" key="1">
    <source>
        <dbReference type="Pfam" id="PF00108"/>
    </source>
</evidence>
<dbReference type="Proteomes" id="UP000199460">
    <property type="component" value="Unassembled WGS sequence"/>
</dbReference>
<feature type="domain" description="Thiolase C-terminal" evidence="2">
    <location>
        <begin position="254"/>
        <end position="376"/>
    </location>
</feature>
<reference evidence="4" key="1">
    <citation type="submission" date="2016-10" db="EMBL/GenBank/DDBJ databases">
        <authorList>
            <person name="Varghese N."/>
            <person name="Submissions S."/>
        </authorList>
    </citation>
    <scope>NUCLEOTIDE SEQUENCE [LARGE SCALE GENOMIC DNA]</scope>
    <source>
        <strain evidence="4">JCM 18416</strain>
    </source>
</reference>
<gene>
    <name evidence="3" type="ORF">SAMN05216213_10637</name>
</gene>